<dbReference type="InParanoid" id="E0W2B8"/>
<evidence type="ECO:0000313" key="2">
    <source>
        <dbReference type="EnsemblMetazoa" id="PHUM588810-PA"/>
    </source>
</evidence>
<gene>
    <name evidence="2" type="primary">8232685</name>
    <name evidence="1" type="ORF">Phum_PHUM588810</name>
</gene>
<proteinExistence type="predicted"/>
<organism>
    <name type="scientific">Pediculus humanus subsp. corporis</name>
    <name type="common">Body louse</name>
    <dbReference type="NCBI Taxonomy" id="121224"/>
    <lineage>
        <taxon>Eukaryota</taxon>
        <taxon>Metazoa</taxon>
        <taxon>Ecdysozoa</taxon>
        <taxon>Arthropoda</taxon>
        <taxon>Hexapoda</taxon>
        <taxon>Insecta</taxon>
        <taxon>Pterygota</taxon>
        <taxon>Neoptera</taxon>
        <taxon>Paraneoptera</taxon>
        <taxon>Psocodea</taxon>
        <taxon>Troctomorpha</taxon>
        <taxon>Phthiraptera</taxon>
        <taxon>Anoplura</taxon>
        <taxon>Pediculidae</taxon>
        <taxon>Pediculus</taxon>
    </lineage>
</organism>
<name>E0W2B8_PEDHC</name>
<dbReference type="HOGENOM" id="CLU_2725248_0_0_1"/>
<sequence length="72" mass="9169">MALYYAPITSQKKSLNDYQKIYSDWYHEFEKYNKLTMKSWQRKHEQWTKFRWFFCPVWSLTLYENSKRSVKR</sequence>
<dbReference type="GeneID" id="8232685"/>
<dbReference type="RefSeq" id="XP_002432512.1">
    <property type="nucleotide sequence ID" value="XM_002432467.1"/>
</dbReference>
<keyword evidence="3" id="KW-1185">Reference proteome</keyword>
<dbReference type="VEuPathDB" id="VectorBase:PHUM588810"/>
<dbReference type="STRING" id="121224.E0W2B8"/>
<protein>
    <submittedName>
        <fullName evidence="1 2">Uncharacterized protein</fullName>
    </submittedName>
</protein>
<dbReference type="KEGG" id="phu:Phum_PHUM588810"/>
<reference evidence="1" key="2">
    <citation type="submission" date="2007-04" db="EMBL/GenBank/DDBJ databases">
        <title>The genome of the human body louse.</title>
        <authorList>
            <consortium name="The Human Body Louse Genome Consortium"/>
            <person name="Kirkness E."/>
            <person name="Walenz B."/>
            <person name="Hass B."/>
            <person name="Bruggner R."/>
            <person name="Strausberg R."/>
        </authorList>
    </citation>
    <scope>NUCLEOTIDE SEQUENCE</scope>
    <source>
        <strain evidence="1">USDA</strain>
    </source>
</reference>
<accession>E0W2B8</accession>
<reference evidence="2" key="3">
    <citation type="submission" date="2020-05" db="UniProtKB">
        <authorList>
            <consortium name="EnsemblMetazoa"/>
        </authorList>
    </citation>
    <scope>IDENTIFICATION</scope>
    <source>
        <strain evidence="2">USDA</strain>
    </source>
</reference>
<reference evidence="1" key="1">
    <citation type="submission" date="2007-04" db="EMBL/GenBank/DDBJ databases">
        <title>Annotation of Pediculus humanus corporis strain USDA.</title>
        <authorList>
            <person name="Kirkness E."/>
            <person name="Hannick L."/>
            <person name="Hass B."/>
            <person name="Bruggner R."/>
            <person name="Lawson D."/>
            <person name="Bidwell S."/>
            <person name="Joardar V."/>
            <person name="Caler E."/>
            <person name="Walenz B."/>
            <person name="Inman J."/>
            <person name="Schobel S."/>
            <person name="Galinsky K."/>
            <person name="Amedeo P."/>
            <person name="Strausberg R."/>
        </authorList>
    </citation>
    <scope>NUCLEOTIDE SEQUENCE</scope>
    <source>
        <strain evidence="1">USDA</strain>
    </source>
</reference>
<dbReference type="EMBL" id="DS235875">
    <property type="protein sequence ID" value="EEB19774.1"/>
    <property type="molecule type" value="Genomic_DNA"/>
</dbReference>
<dbReference type="AlphaFoldDB" id="E0W2B8"/>
<evidence type="ECO:0000313" key="1">
    <source>
        <dbReference type="EMBL" id="EEB19774.1"/>
    </source>
</evidence>
<dbReference type="EnsemblMetazoa" id="PHUM588810-RA">
    <property type="protein sequence ID" value="PHUM588810-PA"/>
    <property type="gene ID" value="PHUM588810"/>
</dbReference>
<dbReference type="Proteomes" id="UP000009046">
    <property type="component" value="Unassembled WGS sequence"/>
</dbReference>
<dbReference type="CTD" id="8232685"/>
<evidence type="ECO:0000313" key="3">
    <source>
        <dbReference type="Proteomes" id="UP000009046"/>
    </source>
</evidence>
<dbReference type="EMBL" id="AAZO01007175">
    <property type="status" value="NOT_ANNOTATED_CDS"/>
    <property type="molecule type" value="Genomic_DNA"/>
</dbReference>